<reference evidence="2 3" key="1">
    <citation type="submission" date="2018-06" db="EMBL/GenBank/DDBJ databases">
        <title>Draft Whole-Genome Sequence of the purple photosynthetic bacterium Rhodospeudomonas palustris XCP.</title>
        <authorList>
            <person name="Rayyan A."/>
            <person name="Meyer T.E."/>
            <person name="Kyndt J.A."/>
        </authorList>
    </citation>
    <scope>NUCLEOTIDE SEQUENCE [LARGE SCALE GENOMIC DNA]</scope>
    <source>
        <strain evidence="2 3">XCP</strain>
    </source>
</reference>
<dbReference type="EMBL" id="QKQS01000016">
    <property type="protein sequence ID" value="PZA11698.1"/>
    <property type="molecule type" value="Genomic_DNA"/>
</dbReference>
<sequence length="141" mass="14742">MRSHRSQRRLTAPLALLLAAPVGLGAVFAVPLLHRTDPPLQRLADEAALASVNALAAAAPLTAQRRDAVSAAAAKRVLGHRPASVRASQVSADTMEVSVEVTDPTSQQRAQATARYLPPSLGRHDQKSASVGQHAGPPSHM</sequence>
<evidence type="ECO:0000313" key="2">
    <source>
        <dbReference type="EMBL" id="PZA11698.1"/>
    </source>
</evidence>
<gene>
    <name evidence="2" type="ORF">DNX69_11260</name>
</gene>
<proteinExistence type="predicted"/>
<dbReference type="AlphaFoldDB" id="A0A323UVN3"/>
<dbReference type="RefSeq" id="WP_110786096.1">
    <property type="nucleotide sequence ID" value="NZ_QKQS01000016.1"/>
</dbReference>
<protein>
    <submittedName>
        <fullName evidence="2">Uncharacterized protein</fullName>
    </submittedName>
</protein>
<evidence type="ECO:0000256" key="1">
    <source>
        <dbReference type="SAM" id="MobiDB-lite"/>
    </source>
</evidence>
<dbReference type="OrthoDB" id="8141314at2"/>
<organism evidence="2 3">
    <name type="scientific">Rhodopseudomonas palustris</name>
    <dbReference type="NCBI Taxonomy" id="1076"/>
    <lineage>
        <taxon>Bacteria</taxon>
        <taxon>Pseudomonadati</taxon>
        <taxon>Pseudomonadota</taxon>
        <taxon>Alphaproteobacteria</taxon>
        <taxon>Hyphomicrobiales</taxon>
        <taxon>Nitrobacteraceae</taxon>
        <taxon>Rhodopseudomonas</taxon>
    </lineage>
</organism>
<name>A0A323UVN3_RHOPL</name>
<accession>A0A323UVN3</accession>
<dbReference type="Proteomes" id="UP000248134">
    <property type="component" value="Unassembled WGS sequence"/>
</dbReference>
<evidence type="ECO:0000313" key="3">
    <source>
        <dbReference type="Proteomes" id="UP000248134"/>
    </source>
</evidence>
<comment type="caution">
    <text evidence="2">The sequence shown here is derived from an EMBL/GenBank/DDBJ whole genome shotgun (WGS) entry which is preliminary data.</text>
</comment>
<feature type="region of interest" description="Disordered" evidence="1">
    <location>
        <begin position="78"/>
        <end position="141"/>
    </location>
</feature>